<name>A0ABD1F7N9_HYPHA</name>
<dbReference type="GO" id="GO:1990817">
    <property type="term" value="F:poly(A) RNA polymerase activity"/>
    <property type="evidence" value="ECO:0007669"/>
    <property type="project" value="UniProtKB-ARBA"/>
</dbReference>
<dbReference type="PANTHER" id="PTHR12271">
    <property type="entry name" value="POLY A POLYMERASE CID PAP -RELATED"/>
    <property type="match status" value="1"/>
</dbReference>
<evidence type="ECO:0000313" key="8">
    <source>
        <dbReference type="EMBL" id="KAL1512512.1"/>
    </source>
</evidence>
<dbReference type="EMBL" id="JBDJPC010000002">
    <property type="protein sequence ID" value="KAL1512512.1"/>
    <property type="molecule type" value="Genomic_DNA"/>
</dbReference>
<dbReference type="Gene3D" id="3.30.460.10">
    <property type="entry name" value="Beta Polymerase, domain 2"/>
    <property type="match status" value="1"/>
</dbReference>
<sequence length="597" mass="68235">MMVLISEYGLNFFKLMGHSKRLALYKSVKTGSLKRHYAQKTSSNGNLSFIPFMEMIQMRRAQAARSIVVQVQSAQSYKELYTYCESKGKVENMLHYCEGTESMHFIIVEFKSESDVQNVLESGCHIDESQTVPTTSQFLWFRAASRKLAKLKHSKESILSIENGTDISSEIDLKESLRKCNTVSEQIMELYNSTKLNDVGQRLRFLTAKQVETTMSGMFPKLCAFPFGSSVNGFGKMGCDLDIVLRLTPDQDNEQSRLIYHCKAAPGSERSTSQRNMEAVGDLINLFLPGCTQVRRILQARVPIIKFHQQFTNVECDLSMSNMSGVYMSDFLYLMGEIDPRIRPLIFAIRKWAKNVHLTNPSPGKWITNFSLTLLVLAFLQKPLHSPPVLPTLNQLTKLAGPSDRYVTEDGINGTFLRDIRRLETKSRNTSSLQELLLEFFEYYAQFDFTNKAVCLNEAVSIAKPEYSALYIINPLERGLNVSKNVSLEELERFRVEVRNAAWLLESNENQQEDNKGLLAIFENKNNMKLKANMAFSQKYNRLMDVSTLFEEESDFNSEEIDFKNDSVKNQVAKIKKETRESIKTINANNKRQKSQS</sequence>
<evidence type="ECO:0008006" key="10">
    <source>
        <dbReference type="Google" id="ProtNLM"/>
    </source>
</evidence>
<evidence type="ECO:0000313" key="9">
    <source>
        <dbReference type="Proteomes" id="UP001566132"/>
    </source>
</evidence>
<evidence type="ECO:0000256" key="3">
    <source>
        <dbReference type="ARBA" id="ARBA00022679"/>
    </source>
</evidence>
<keyword evidence="3" id="KW-0808">Transferase</keyword>
<dbReference type="Proteomes" id="UP001566132">
    <property type="component" value="Unassembled WGS sequence"/>
</dbReference>
<evidence type="ECO:0000256" key="5">
    <source>
        <dbReference type="ARBA" id="ARBA00022842"/>
    </source>
</evidence>
<organism evidence="8 9">
    <name type="scientific">Hypothenemus hampei</name>
    <name type="common">Coffee berry borer</name>
    <dbReference type="NCBI Taxonomy" id="57062"/>
    <lineage>
        <taxon>Eukaryota</taxon>
        <taxon>Metazoa</taxon>
        <taxon>Ecdysozoa</taxon>
        <taxon>Arthropoda</taxon>
        <taxon>Hexapoda</taxon>
        <taxon>Insecta</taxon>
        <taxon>Pterygota</taxon>
        <taxon>Neoptera</taxon>
        <taxon>Endopterygota</taxon>
        <taxon>Coleoptera</taxon>
        <taxon>Polyphaga</taxon>
        <taxon>Cucujiformia</taxon>
        <taxon>Curculionidae</taxon>
        <taxon>Scolytinae</taxon>
        <taxon>Hypothenemus</taxon>
    </lineage>
</organism>
<keyword evidence="4" id="KW-0479">Metal-binding</keyword>
<evidence type="ECO:0000256" key="1">
    <source>
        <dbReference type="ARBA" id="ARBA00001936"/>
    </source>
</evidence>
<evidence type="ECO:0000256" key="2">
    <source>
        <dbReference type="ARBA" id="ARBA00001946"/>
    </source>
</evidence>
<dbReference type="AlphaFoldDB" id="A0ABD1F7N9"/>
<evidence type="ECO:0000256" key="4">
    <source>
        <dbReference type="ARBA" id="ARBA00022723"/>
    </source>
</evidence>
<dbReference type="PANTHER" id="PTHR12271:SF133">
    <property type="entry name" value="POLY(A) RNA POLYMERASE, MITOCHONDRIAL"/>
    <property type="match status" value="1"/>
</dbReference>
<evidence type="ECO:0000259" key="6">
    <source>
        <dbReference type="Pfam" id="PF03828"/>
    </source>
</evidence>
<dbReference type="SUPFAM" id="SSF81301">
    <property type="entry name" value="Nucleotidyltransferase"/>
    <property type="match status" value="1"/>
</dbReference>
<dbReference type="Pfam" id="PF22600">
    <property type="entry name" value="MTPAP-like_central"/>
    <property type="match status" value="1"/>
</dbReference>
<evidence type="ECO:0000259" key="7">
    <source>
        <dbReference type="Pfam" id="PF22600"/>
    </source>
</evidence>
<dbReference type="InterPro" id="IPR002058">
    <property type="entry name" value="PAP_assoc"/>
</dbReference>
<proteinExistence type="predicted"/>
<accession>A0ABD1F7N9</accession>
<dbReference type="Pfam" id="PF03828">
    <property type="entry name" value="PAP_assoc"/>
    <property type="match status" value="1"/>
</dbReference>
<feature type="domain" description="Poly(A) RNA polymerase mitochondrial-like central palm" evidence="7">
    <location>
        <begin position="184"/>
        <end position="334"/>
    </location>
</feature>
<reference evidence="8 9" key="1">
    <citation type="submission" date="2024-05" db="EMBL/GenBank/DDBJ databases">
        <title>Genetic variation in Jamaican populations of the coffee berry borer (Hypothenemus hampei).</title>
        <authorList>
            <person name="Errbii M."/>
            <person name="Myrie A."/>
        </authorList>
    </citation>
    <scope>NUCLEOTIDE SEQUENCE [LARGE SCALE GENOMIC DNA]</scope>
    <source>
        <strain evidence="8">JA-Hopewell-2020-01-JO</strain>
        <tissue evidence="8">Whole body</tissue>
    </source>
</reference>
<dbReference type="InterPro" id="IPR054708">
    <property type="entry name" value="MTPAP-like_central"/>
</dbReference>
<dbReference type="InterPro" id="IPR043519">
    <property type="entry name" value="NT_sf"/>
</dbReference>
<gene>
    <name evidence="8" type="ORF">ABEB36_002094</name>
</gene>
<protein>
    <recommendedName>
        <fullName evidence="10">Poly(A) RNA polymerase, mitochondrial</fullName>
    </recommendedName>
</protein>
<comment type="cofactor">
    <cofactor evidence="1">
        <name>Mn(2+)</name>
        <dbReference type="ChEBI" id="CHEBI:29035"/>
    </cofactor>
</comment>
<dbReference type="Gene3D" id="1.10.1410.10">
    <property type="match status" value="1"/>
</dbReference>
<comment type="caution">
    <text evidence="8">The sequence shown here is derived from an EMBL/GenBank/DDBJ whole genome shotgun (WGS) entry which is preliminary data.</text>
</comment>
<keyword evidence="5" id="KW-0460">Magnesium</keyword>
<comment type="cofactor">
    <cofactor evidence="2">
        <name>Mg(2+)</name>
        <dbReference type="ChEBI" id="CHEBI:18420"/>
    </cofactor>
</comment>
<dbReference type="SUPFAM" id="SSF81631">
    <property type="entry name" value="PAP/OAS1 substrate-binding domain"/>
    <property type="match status" value="1"/>
</dbReference>
<dbReference type="CDD" id="cd05402">
    <property type="entry name" value="NT_PAP_TUTase"/>
    <property type="match status" value="1"/>
</dbReference>
<dbReference type="GO" id="GO:0046872">
    <property type="term" value="F:metal ion binding"/>
    <property type="evidence" value="ECO:0007669"/>
    <property type="project" value="UniProtKB-KW"/>
</dbReference>
<keyword evidence="9" id="KW-1185">Reference proteome</keyword>
<feature type="domain" description="PAP-associated" evidence="6">
    <location>
        <begin position="433"/>
        <end position="470"/>
    </location>
</feature>